<dbReference type="AlphaFoldDB" id="A0A9P8IDR8"/>
<feature type="compositionally biased region" description="Polar residues" evidence="1">
    <location>
        <begin position="1"/>
        <end position="26"/>
    </location>
</feature>
<feature type="compositionally biased region" description="Polar residues" evidence="1">
    <location>
        <begin position="51"/>
        <end position="70"/>
    </location>
</feature>
<gene>
    <name evidence="2" type="ORF">GP486_006398</name>
</gene>
<accession>A0A9P8IDR8</accession>
<protein>
    <submittedName>
        <fullName evidence="2">Uncharacterized protein</fullName>
    </submittedName>
</protein>
<feature type="region of interest" description="Disordered" evidence="1">
    <location>
        <begin position="766"/>
        <end position="807"/>
    </location>
</feature>
<feature type="region of interest" description="Disordered" evidence="1">
    <location>
        <begin position="1"/>
        <end position="80"/>
    </location>
</feature>
<comment type="caution">
    <text evidence="2">The sequence shown here is derived from an EMBL/GenBank/DDBJ whole genome shotgun (WGS) entry which is preliminary data.</text>
</comment>
<proteinExistence type="predicted"/>
<name>A0A9P8IDR8_9PEZI</name>
<evidence type="ECO:0000256" key="1">
    <source>
        <dbReference type="SAM" id="MobiDB-lite"/>
    </source>
</evidence>
<dbReference type="Proteomes" id="UP000750711">
    <property type="component" value="Unassembled WGS sequence"/>
</dbReference>
<sequence>MSFDPSGSQPAFNGIYGSSDSSSNNIYPPPLLPPQYAADLPVFRRDDGRPTGQSPSLSRQQHGHLQSQYPSARPGYDPSVAYPSGYRDGMPIGAVYYRQAGHRSAVSQLNTTGVNPPYASAAPPPPGGRGLARHCAPYQRPSTQVVHTGQSSAMYPNPTQEHSQIPLHPHHVEPWSVYPDLALMAVPATSSPSSHQAFTGPANPSPMFHTVPDTLEIRQNFNALAMDRYFSPMLDERPRRPNEPRVAHEPAEAMCIWGQTSQEQQTDVQLLAASDSIAHVGEHPSLDLATTPTTQNDTQAPIPITQKETRWQFVPHDGTAQPVASRNHRSGPKDSNAYKKTREAGACINCQVTRGNKKAGTAALVRLVSKVSKKMQKDFVFEFLWIILGNCCHVADTALPQDLRVSQLEAIVEEDLTVYFTSDTSSLTASPTLIFKLDGSPTLAREPIVSRLDTFVRENFVIDMNTGISAALDEKEICACYLLAISRHAETEYRSDLYPTDILLAKQISHRVIQLYLKRYTSTFKTLVESSINWMKARRKDGMRRDVAAWIMCGLCRLIEFQTAISMPTSMSPIAERLVAPAKKVLQDFRNLAEFAMTGVNYKPSVGFEEFATGILPNLTAPDITIAHAFVPRADPNSPKTPTAIVGLRGDTNPFHKPHSNPRTPAQVANLFARRNDPELSTVRPSEPRLGDSSTVAEPDSEVNYKYDWTSNLPFGPPLGGENEPTASFEAFLALGAASSVSYSHYPEASQLPYHSDNQLYCFEKDCSTSGEESGGEEEEGLRRASKTSGTDVGWETTTEETTASSY</sequence>
<organism evidence="2 3">
    <name type="scientific">Trichoglossum hirsutum</name>
    <dbReference type="NCBI Taxonomy" id="265104"/>
    <lineage>
        <taxon>Eukaryota</taxon>
        <taxon>Fungi</taxon>
        <taxon>Dikarya</taxon>
        <taxon>Ascomycota</taxon>
        <taxon>Pezizomycotina</taxon>
        <taxon>Geoglossomycetes</taxon>
        <taxon>Geoglossales</taxon>
        <taxon>Geoglossaceae</taxon>
        <taxon>Trichoglossum</taxon>
    </lineage>
</organism>
<feature type="region of interest" description="Disordered" evidence="1">
    <location>
        <begin position="676"/>
        <end position="699"/>
    </location>
</feature>
<evidence type="ECO:0000313" key="2">
    <source>
        <dbReference type="EMBL" id="KAH0555658.1"/>
    </source>
</evidence>
<reference evidence="2" key="1">
    <citation type="submission" date="2021-03" db="EMBL/GenBank/DDBJ databases">
        <title>Comparative genomics and phylogenomic investigation of the class Geoglossomycetes provide insights into ecological specialization and systematics.</title>
        <authorList>
            <person name="Melie T."/>
            <person name="Pirro S."/>
            <person name="Miller A.N."/>
            <person name="Quandt A."/>
        </authorList>
    </citation>
    <scope>NUCLEOTIDE SEQUENCE</scope>
    <source>
        <strain evidence="2">CAQ_001_2017</strain>
    </source>
</reference>
<dbReference type="EMBL" id="JAGHQM010001430">
    <property type="protein sequence ID" value="KAH0555658.1"/>
    <property type="molecule type" value="Genomic_DNA"/>
</dbReference>
<keyword evidence="3" id="KW-1185">Reference proteome</keyword>
<feature type="compositionally biased region" description="Low complexity" evidence="1">
    <location>
        <begin position="796"/>
        <end position="807"/>
    </location>
</feature>
<evidence type="ECO:0000313" key="3">
    <source>
        <dbReference type="Proteomes" id="UP000750711"/>
    </source>
</evidence>